<dbReference type="AlphaFoldDB" id="A0A9X2VJV6"/>
<comment type="cofactor">
    <cofactor evidence="1">
        <name>pantetheine 4'-phosphate</name>
        <dbReference type="ChEBI" id="CHEBI:47942"/>
    </cofactor>
</comment>
<dbReference type="CDD" id="cd12117">
    <property type="entry name" value="A_NRPS_Srf_like"/>
    <property type="match status" value="1"/>
</dbReference>
<gene>
    <name evidence="6" type="ORF">NZH93_13460</name>
</gene>
<dbReference type="Pfam" id="PF13193">
    <property type="entry name" value="AMP-binding_C"/>
    <property type="match status" value="1"/>
</dbReference>
<dbReference type="GO" id="GO:0005829">
    <property type="term" value="C:cytosol"/>
    <property type="evidence" value="ECO:0007669"/>
    <property type="project" value="TreeGrafter"/>
</dbReference>
<reference evidence="6" key="1">
    <citation type="submission" date="2022-08" db="EMBL/GenBank/DDBJ databases">
        <authorList>
            <person name="Tistechok S."/>
            <person name="Samborskyy M."/>
            <person name="Roman I."/>
        </authorList>
    </citation>
    <scope>NUCLEOTIDE SEQUENCE</scope>
    <source>
        <strain evidence="6">DSM 103496</strain>
    </source>
</reference>
<evidence type="ECO:0000256" key="1">
    <source>
        <dbReference type="ARBA" id="ARBA00001957"/>
    </source>
</evidence>
<dbReference type="InterPro" id="IPR006162">
    <property type="entry name" value="Ppantetheine_attach_site"/>
</dbReference>
<dbReference type="InterPro" id="IPR029058">
    <property type="entry name" value="AB_hydrolase_fold"/>
</dbReference>
<dbReference type="PRINTS" id="PR00154">
    <property type="entry name" value="AMPBINDING"/>
</dbReference>
<dbReference type="InterPro" id="IPR045851">
    <property type="entry name" value="AMP-bd_C_sf"/>
</dbReference>
<dbReference type="GO" id="GO:0031177">
    <property type="term" value="F:phosphopantetheine binding"/>
    <property type="evidence" value="ECO:0007669"/>
    <property type="project" value="InterPro"/>
</dbReference>
<sequence length="1054" mass="112171">MNSSTTPSASALAEVWPLSPMQEGMLYHASLDDDAPDVQVIQQTQFVDGPLDAERFRASWEIVLDRHAALRACFHRRKSGAPVQLVFREAKLPWAEFDLSHLTEAEALAEVGSIAEGERARRFDLARPPLLRLALVRLGPERHCLVTTGHHLVMDGWSRAIIEADLLRVYAAGGVASGLRPAGSYGAYLAWLDRQDKEAARAAWRAELAGADGSALGLPERQTTAAGLPARELVHHSPEFTSALVDFARRHGLTLNTLVQGAWAVVLARLARRRDVVFGAVVSGRPAELPGAEQTVGLFIGTVPVRVRLDGSTPILDVLAEVQERQSALISHHHLGLPEIQKLGGANFDTVVAFENYADPAPGSAATGGLGLTLREYHQATPYAISLVVMPGERLGTDLQYQADVVDPVLAREVHRGLVRVLEGMIADPRVAVGRLDVFGDVERGPVVDRRSGTGEAAASPLDLFRRQVEARPDATAVVAGDRVWSYAELDEWAGRLAGALAARGVRRGDRVGVVLERSVEVLVAWLGVWRAGAAFVPVSPDYPADRVAFMLADSAVAAVVCSAVTSDVVPEDRERIVLDEAVEGVAPRVPIGADDLAYVMYTSGSTGTPKGVLVPHGAAAVLVGDPGWGLGPGDTVLVHAPHTFDASVYDVWVSLVSGARLVIAEPGVVDAERLAAHVAGGVTSAMFMAGQFRALAQESPESFAGLREVWTGGDVVTPEVVERVRRACPRLRVGQIYGPTENTVCVAWSMIEPGEHVGPVLPIGGPLAERRLYVLDDFLRPLPPGVPGELYLAGAGISHGYLGRPPLTSERFVADPFVRGERMYRTGDVVHWTGAGELVFVGRADSQVKVRGFRVEPGELEAVLAGLPGVDQAVVVVRDGRLIGYAVSDADLDPARLREQVAAVLPEYLVPAAVVVLHALPVTPNGKIDRAALPDPDFGGLVSGREPVTEVEQALCALFAEVLGLERVGADDSFFQLGGDSLLSMQLAARAHRDGIAFGAREVFEHRTPAGIALVVERGANGAAAGESAATGVALLDLGQDEIDEFEDEFDAG</sequence>
<comment type="similarity">
    <text evidence="2">Belongs to the ATP-dependent AMP-binding enzyme family.</text>
</comment>
<proteinExistence type="inferred from homology"/>
<dbReference type="GO" id="GO:0044550">
    <property type="term" value="P:secondary metabolite biosynthetic process"/>
    <property type="evidence" value="ECO:0007669"/>
    <property type="project" value="TreeGrafter"/>
</dbReference>
<dbReference type="InterPro" id="IPR020459">
    <property type="entry name" value="AMP-binding"/>
</dbReference>
<comment type="caution">
    <text evidence="6">The sequence shown here is derived from an EMBL/GenBank/DDBJ whole genome shotgun (WGS) entry which is preliminary data.</text>
</comment>
<dbReference type="InterPro" id="IPR020845">
    <property type="entry name" value="AMP-binding_CS"/>
</dbReference>
<dbReference type="SUPFAM" id="SSF47336">
    <property type="entry name" value="ACP-like"/>
    <property type="match status" value="1"/>
</dbReference>
<dbReference type="PROSITE" id="PS00012">
    <property type="entry name" value="PHOSPHOPANTETHEINE"/>
    <property type="match status" value="1"/>
</dbReference>
<dbReference type="GO" id="GO:0003824">
    <property type="term" value="F:catalytic activity"/>
    <property type="evidence" value="ECO:0007669"/>
    <property type="project" value="InterPro"/>
</dbReference>
<accession>A0A9X2VJV6</accession>
<organism evidence="6 7">
    <name type="scientific">Umezawaea endophytica</name>
    <dbReference type="NCBI Taxonomy" id="1654476"/>
    <lineage>
        <taxon>Bacteria</taxon>
        <taxon>Bacillati</taxon>
        <taxon>Actinomycetota</taxon>
        <taxon>Actinomycetes</taxon>
        <taxon>Pseudonocardiales</taxon>
        <taxon>Pseudonocardiaceae</taxon>
        <taxon>Umezawaea</taxon>
    </lineage>
</organism>
<keyword evidence="4" id="KW-0597">Phosphoprotein</keyword>
<evidence type="ECO:0000259" key="5">
    <source>
        <dbReference type="PROSITE" id="PS50075"/>
    </source>
</evidence>
<dbReference type="FunFam" id="1.10.1200.10:FF:000005">
    <property type="entry name" value="Nonribosomal peptide synthetase 1"/>
    <property type="match status" value="1"/>
</dbReference>
<dbReference type="InterPro" id="IPR001242">
    <property type="entry name" value="Condensation_dom"/>
</dbReference>
<evidence type="ECO:0000313" key="7">
    <source>
        <dbReference type="Proteomes" id="UP001141259"/>
    </source>
</evidence>
<dbReference type="SUPFAM" id="SSF56801">
    <property type="entry name" value="Acetyl-CoA synthetase-like"/>
    <property type="match status" value="1"/>
</dbReference>
<dbReference type="PANTHER" id="PTHR45527">
    <property type="entry name" value="NONRIBOSOMAL PEPTIDE SYNTHETASE"/>
    <property type="match status" value="1"/>
</dbReference>
<dbReference type="Gene3D" id="3.30.300.30">
    <property type="match status" value="1"/>
</dbReference>
<dbReference type="RefSeq" id="WP_259623372.1">
    <property type="nucleotide sequence ID" value="NZ_JBHLXT010000014.1"/>
</dbReference>
<dbReference type="CDD" id="cd19543">
    <property type="entry name" value="DCL_NRPS"/>
    <property type="match status" value="1"/>
</dbReference>
<keyword evidence="3" id="KW-0596">Phosphopantetheine</keyword>
<dbReference type="Pfam" id="PF00668">
    <property type="entry name" value="Condensation"/>
    <property type="match status" value="1"/>
</dbReference>
<name>A0A9X2VJV6_9PSEU</name>
<keyword evidence="7" id="KW-1185">Reference proteome</keyword>
<dbReference type="PROSITE" id="PS00455">
    <property type="entry name" value="AMP_BINDING"/>
    <property type="match status" value="1"/>
</dbReference>
<dbReference type="InterPro" id="IPR010071">
    <property type="entry name" value="AA_adenyl_dom"/>
</dbReference>
<dbReference type="Pfam" id="PF00501">
    <property type="entry name" value="AMP-binding"/>
    <property type="match status" value="1"/>
</dbReference>
<evidence type="ECO:0000256" key="4">
    <source>
        <dbReference type="ARBA" id="ARBA00022553"/>
    </source>
</evidence>
<dbReference type="InterPro" id="IPR020806">
    <property type="entry name" value="PKS_PP-bd"/>
</dbReference>
<protein>
    <submittedName>
        <fullName evidence="6">Amino acid adenylation domain-containing protein</fullName>
    </submittedName>
</protein>
<dbReference type="InterPro" id="IPR025110">
    <property type="entry name" value="AMP-bd_C"/>
</dbReference>
<dbReference type="PROSITE" id="PS50075">
    <property type="entry name" value="CARRIER"/>
    <property type="match status" value="1"/>
</dbReference>
<dbReference type="PANTHER" id="PTHR45527:SF1">
    <property type="entry name" value="FATTY ACID SYNTHASE"/>
    <property type="match status" value="1"/>
</dbReference>
<dbReference type="InterPro" id="IPR036736">
    <property type="entry name" value="ACP-like_sf"/>
</dbReference>
<dbReference type="NCBIfam" id="TIGR01733">
    <property type="entry name" value="AA-adenyl-dom"/>
    <property type="match status" value="1"/>
</dbReference>
<dbReference type="Proteomes" id="UP001141259">
    <property type="component" value="Unassembled WGS sequence"/>
</dbReference>
<evidence type="ECO:0000256" key="3">
    <source>
        <dbReference type="ARBA" id="ARBA00022450"/>
    </source>
</evidence>
<dbReference type="EMBL" id="JANYMP010000005">
    <property type="protein sequence ID" value="MCS7477866.1"/>
    <property type="molecule type" value="Genomic_DNA"/>
</dbReference>
<feature type="domain" description="Carrier" evidence="5">
    <location>
        <begin position="947"/>
        <end position="1021"/>
    </location>
</feature>
<dbReference type="SUPFAM" id="SSF52777">
    <property type="entry name" value="CoA-dependent acyltransferases"/>
    <property type="match status" value="2"/>
</dbReference>
<dbReference type="Gene3D" id="3.30.559.30">
    <property type="entry name" value="Nonribosomal peptide synthetase, condensation domain"/>
    <property type="match status" value="1"/>
</dbReference>
<evidence type="ECO:0000256" key="2">
    <source>
        <dbReference type="ARBA" id="ARBA00006432"/>
    </source>
</evidence>
<dbReference type="SMART" id="SM00823">
    <property type="entry name" value="PKS_PP"/>
    <property type="match status" value="1"/>
</dbReference>
<dbReference type="GO" id="GO:0008610">
    <property type="term" value="P:lipid biosynthetic process"/>
    <property type="evidence" value="ECO:0007669"/>
    <property type="project" value="UniProtKB-ARBA"/>
</dbReference>
<dbReference type="FunFam" id="3.40.50.980:FF:000001">
    <property type="entry name" value="Non-ribosomal peptide synthetase"/>
    <property type="match status" value="1"/>
</dbReference>
<dbReference type="GO" id="GO:0043041">
    <property type="term" value="P:amino acid activation for nonribosomal peptide biosynthetic process"/>
    <property type="evidence" value="ECO:0007669"/>
    <property type="project" value="TreeGrafter"/>
</dbReference>
<dbReference type="Gene3D" id="3.40.50.980">
    <property type="match status" value="2"/>
</dbReference>
<dbReference type="InterPro" id="IPR000873">
    <property type="entry name" value="AMP-dep_synth/lig_dom"/>
</dbReference>
<dbReference type="InterPro" id="IPR009081">
    <property type="entry name" value="PP-bd_ACP"/>
</dbReference>
<dbReference type="InterPro" id="IPR023213">
    <property type="entry name" value="CAT-like_dom_sf"/>
</dbReference>
<dbReference type="Gene3D" id="3.30.559.10">
    <property type="entry name" value="Chloramphenicol acetyltransferase-like domain"/>
    <property type="match status" value="1"/>
</dbReference>
<evidence type="ECO:0000313" key="6">
    <source>
        <dbReference type="EMBL" id="MCS7477866.1"/>
    </source>
</evidence>
<dbReference type="Gene3D" id="2.30.38.10">
    <property type="entry name" value="Luciferase, Domain 3"/>
    <property type="match status" value="1"/>
</dbReference>
<dbReference type="Pfam" id="PF00550">
    <property type="entry name" value="PP-binding"/>
    <property type="match status" value="1"/>
</dbReference>
<dbReference type="Gene3D" id="3.40.50.1820">
    <property type="entry name" value="alpha/beta hydrolase"/>
    <property type="match status" value="1"/>
</dbReference>
<dbReference type="FunFam" id="3.30.300.30:FF:000010">
    <property type="entry name" value="Enterobactin synthetase component F"/>
    <property type="match status" value="1"/>
</dbReference>